<keyword evidence="18" id="KW-1185">Reference proteome</keyword>
<feature type="domain" description="Peptidase C39" evidence="16">
    <location>
        <begin position="295"/>
        <end position="417"/>
    </location>
</feature>
<dbReference type="InterPro" id="IPR014710">
    <property type="entry name" value="RmlC-like_jellyroll"/>
</dbReference>
<dbReference type="FunFam" id="3.40.50.300:FF:000221">
    <property type="entry name" value="Multidrug ABC transporter ATP-binding protein"/>
    <property type="match status" value="1"/>
</dbReference>
<dbReference type="InterPro" id="IPR027417">
    <property type="entry name" value="P-loop_NTPase"/>
</dbReference>
<evidence type="ECO:0000256" key="8">
    <source>
        <dbReference type="ARBA" id="ARBA00022840"/>
    </source>
</evidence>
<dbReference type="InterPro" id="IPR000595">
    <property type="entry name" value="cNMP-bd_dom"/>
</dbReference>
<dbReference type="InterPro" id="IPR005074">
    <property type="entry name" value="Peptidase_C39"/>
</dbReference>
<evidence type="ECO:0000256" key="12">
    <source>
        <dbReference type="SAM" id="Phobius"/>
    </source>
</evidence>
<evidence type="ECO:0000256" key="7">
    <source>
        <dbReference type="ARBA" id="ARBA00022807"/>
    </source>
</evidence>
<feature type="domain" description="ABC transmembrane type-1" evidence="15">
    <location>
        <begin position="461"/>
        <end position="740"/>
    </location>
</feature>
<feature type="transmembrane region" description="Helical" evidence="12">
    <location>
        <begin position="568"/>
        <end position="589"/>
    </location>
</feature>
<dbReference type="InterPro" id="IPR018490">
    <property type="entry name" value="cNMP-bd_dom_sf"/>
</dbReference>
<feature type="domain" description="Cyclic nucleotide-binding" evidence="13">
    <location>
        <begin position="17"/>
        <end position="120"/>
    </location>
</feature>
<dbReference type="SMART" id="SM00382">
    <property type="entry name" value="AAA"/>
    <property type="match status" value="1"/>
</dbReference>
<feature type="transmembrane region" description="Helical" evidence="12">
    <location>
        <begin position="687"/>
        <end position="705"/>
    </location>
</feature>
<reference evidence="17" key="1">
    <citation type="submission" date="2020-10" db="EMBL/GenBank/DDBJ databases">
        <authorList>
            <person name="Castelo-Branco R."/>
            <person name="Eusebio N."/>
            <person name="Adriana R."/>
            <person name="Vieira A."/>
            <person name="Brugerolle De Fraissinette N."/>
            <person name="Rezende De Castro R."/>
            <person name="Schneider M.P."/>
            <person name="Vasconcelos V."/>
            <person name="Leao P.N."/>
        </authorList>
    </citation>
    <scope>NUCLEOTIDE SEQUENCE</scope>
    <source>
        <strain evidence="17">LEGE 06105</strain>
    </source>
</reference>
<dbReference type="Pfam" id="PF00005">
    <property type="entry name" value="ABC_tran"/>
    <property type="match status" value="1"/>
</dbReference>
<dbReference type="NCBIfam" id="TIGR01846">
    <property type="entry name" value="type_I_sec_HlyB"/>
    <property type="match status" value="1"/>
</dbReference>
<proteinExistence type="predicted"/>
<dbReference type="InterPro" id="IPR010132">
    <property type="entry name" value="ATPase_T1SS_HlyB"/>
</dbReference>
<dbReference type="Gene3D" id="3.40.50.300">
    <property type="entry name" value="P-loop containing nucleotide triphosphate hydrolases"/>
    <property type="match status" value="1"/>
</dbReference>
<comment type="caution">
    <text evidence="17">The sequence shown here is derived from an EMBL/GenBank/DDBJ whole genome shotgun (WGS) entry which is preliminary data.</text>
</comment>
<dbReference type="PROSITE" id="PS50042">
    <property type="entry name" value="CNMP_BINDING_3"/>
    <property type="match status" value="1"/>
</dbReference>
<dbReference type="GO" id="GO:0030253">
    <property type="term" value="P:protein secretion by the type I secretion system"/>
    <property type="evidence" value="ECO:0007669"/>
    <property type="project" value="InterPro"/>
</dbReference>
<evidence type="ECO:0000313" key="17">
    <source>
        <dbReference type="EMBL" id="MBE9212785.1"/>
    </source>
</evidence>
<keyword evidence="3" id="KW-1003">Cell membrane</keyword>
<dbReference type="GO" id="GO:0016887">
    <property type="term" value="F:ATP hydrolysis activity"/>
    <property type="evidence" value="ECO:0007669"/>
    <property type="project" value="InterPro"/>
</dbReference>
<evidence type="ECO:0000256" key="10">
    <source>
        <dbReference type="ARBA" id="ARBA00023136"/>
    </source>
</evidence>
<dbReference type="SUPFAM" id="SSF52540">
    <property type="entry name" value="P-loop containing nucleoside triphosphate hydrolases"/>
    <property type="match status" value="1"/>
</dbReference>
<gene>
    <name evidence="17" type="ORF">IQ247_08775</name>
</gene>
<dbReference type="CDD" id="cd18782">
    <property type="entry name" value="ABC_6TM_PrtD_LapB_HlyB_like"/>
    <property type="match status" value="1"/>
</dbReference>
<keyword evidence="9 12" id="KW-1133">Transmembrane helix</keyword>
<keyword evidence="8" id="KW-0067">ATP-binding</keyword>
<dbReference type="InterPro" id="IPR003593">
    <property type="entry name" value="AAA+_ATPase"/>
</dbReference>
<feature type="transmembrane region" description="Helical" evidence="12">
    <location>
        <begin position="495"/>
        <end position="519"/>
    </location>
</feature>
<feature type="transmembrane region" description="Helical" evidence="12">
    <location>
        <begin position="461"/>
        <end position="483"/>
    </location>
</feature>
<evidence type="ECO:0000259" key="15">
    <source>
        <dbReference type="PROSITE" id="PS50929"/>
    </source>
</evidence>
<evidence type="ECO:0000256" key="5">
    <source>
        <dbReference type="ARBA" id="ARBA00022741"/>
    </source>
</evidence>
<dbReference type="PANTHER" id="PTHR43394:SF1">
    <property type="entry name" value="ATP-BINDING CASSETTE SUB-FAMILY B MEMBER 10, MITOCHONDRIAL"/>
    <property type="match status" value="1"/>
</dbReference>
<dbReference type="GO" id="GO:0005524">
    <property type="term" value="F:ATP binding"/>
    <property type="evidence" value="ECO:0007669"/>
    <property type="project" value="UniProtKB-KW"/>
</dbReference>
<dbReference type="PROSITE" id="PS00211">
    <property type="entry name" value="ABC_TRANSPORTER_1"/>
    <property type="match status" value="1"/>
</dbReference>
<dbReference type="RefSeq" id="WP_193919029.1">
    <property type="nucleotide sequence ID" value="NZ_JADEWL010000019.1"/>
</dbReference>
<evidence type="ECO:0000256" key="4">
    <source>
        <dbReference type="ARBA" id="ARBA00022692"/>
    </source>
</evidence>
<dbReference type="SUPFAM" id="SSF90123">
    <property type="entry name" value="ABC transporter transmembrane region"/>
    <property type="match status" value="1"/>
</dbReference>
<dbReference type="Gene3D" id="1.20.1560.10">
    <property type="entry name" value="ABC transporter type 1, transmembrane domain"/>
    <property type="match status" value="1"/>
</dbReference>
<dbReference type="SMART" id="SM00100">
    <property type="entry name" value="cNMP"/>
    <property type="match status" value="1"/>
</dbReference>
<evidence type="ECO:0000259" key="16">
    <source>
        <dbReference type="PROSITE" id="PS50990"/>
    </source>
</evidence>
<evidence type="ECO:0000256" key="11">
    <source>
        <dbReference type="SAM" id="MobiDB-lite"/>
    </source>
</evidence>
<keyword evidence="10 12" id="KW-0472">Membrane</keyword>
<evidence type="ECO:0000256" key="3">
    <source>
        <dbReference type="ARBA" id="ARBA00022475"/>
    </source>
</evidence>
<feature type="transmembrane region" description="Helical" evidence="12">
    <location>
        <begin position="595"/>
        <end position="619"/>
    </location>
</feature>
<sequence length="1015" mass="112682">MAYTTTNIQEFLAEISPFNQLQPAVLSKLLEKAQLFRYRMGQVILAREKMPAQVSILHSGQVRLLGYEPETQIPVTLARLQPGEVMGWLEALRGIGGSTAIASTEVICINLNTEDFLALLSQEESFASYFYPRAGIVEVFELLSKQLKTHANSQLILEASDCNNCKELTLKIFDDAQIVNLTTREAAKQLNPDYLWLVSGGTVSPDVIGNRFDSTESLPKGSRVRLLGLPANVFSPQPRLEDIGEEAQQAHIAEVIPAGTSSNSFDDIPYAPVEPPEAANNTKRDSAGSKYPHVRGSGGLNAILACFQMLSKHLNMPFRREVIRKVLINQQKRTGSLSLQQCGAVAQLVGLRPQLIGVPANAIGRIEAPAIVQWQDSFAVLYEISPKTIVLGVPESGILRQKPSDVAQVLIQSNPQPKEEQQQDVVPVLLLQATSETPQQKFGLSWFLPSLVKYKGVLTEVFVASFFVQLFGLANPLVTQVIIDKVINQNSPDTLQVLGIFLLVIAVFEAVLTSIRTYLFVDTTNRIDLTLGSEIIDHLLRLPLRYFEKRPVGELSTRVNELEKIRQFLTGTALTVVLDAIFSVIYIVVMFIYSWLLALVALATLPLFAILTFVVSPIVRRQLRVKAERNAEAQSHLVEILSGIQTVKAQNIELRSRWQWQERYARYVSAGFKTVLTSTSASSTSGFLNKLSGLLVLWVGAFLVLDQKLTLGELIAFRIIAGYVTSPLLRLTQLWQNFQETALSLERLSDIIDSPQEATEEDKGNIPMPMIEGAVKFDNVSFRFKPTGPMQLNNINLEFPAGVFVGVVGQSGSGKSTLMKLVPRLYPLESGRILIDGYDINKVELYSLREQVGIVPQDTLLFEGPVQENIALNYPDATPEEIIEAAKIAVAHDFIMDLPNGYNSRVGERGSALSGGQRQRIAIARTILQNPRLLILDEATSALDYESERQVCLNLAEAFKGRTVFFITHRLSTIRNADTILMLDKGYVVEQGTHQELMSLKGRYYCLYQQQEAQI</sequence>
<evidence type="ECO:0000259" key="14">
    <source>
        <dbReference type="PROSITE" id="PS50893"/>
    </source>
</evidence>
<dbReference type="Pfam" id="PF00664">
    <property type="entry name" value="ABC_membrane"/>
    <property type="match status" value="1"/>
</dbReference>
<dbReference type="SUPFAM" id="SSF51206">
    <property type="entry name" value="cAMP-binding domain-like"/>
    <property type="match status" value="1"/>
</dbReference>
<evidence type="ECO:0000259" key="13">
    <source>
        <dbReference type="PROSITE" id="PS50042"/>
    </source>
</evidence>
<feature type="region of interest" description="Disordered" evidence="11">
    <location>
        <begin position="266"/>
        <end position="292"/>
    </location>
</feature>
<dbReference type="AlphaFoldDB" id="A0A8J7JTX1"/>
<dbReference type="InterPro" id="IPR017871">
    <property type="entry name" value="ABC_transporter-like_CS"/>
</dbReference>
<dbReference type="InterPro" id="IPR036640">
    <property type="entry name" value="ABC1_TM_sf"/>
</dbReference>
<keyword evidence="6" id="KW-0378">Hydrolase</keyword>
<dbReference type="Pfam" id="PF00027">
    <property type="entry name" value="cNMP_binding"/>
    <property type="match status" value="1"/>
</dbReference>
<comment type="subcellular location">
    <subcellularLocation>
        <location evidence="1">Cell membrane</location>
        <topology evidence="1">Multi-pass membrane protein</topology>
    </subcellularLocation>
</comment>
<dbReference type="PROSITE" id="PS50893">
    <property type="entry name" value="ABC_TRANSPORTER_2"/>
    <property type="match status" value="1"/>
</dbReference>
<accession>A0A8J7JTX1</accession>
<keyword evidence="7" id="KW-0788">Thiol protease</keyword>
<dbReference type="Gene3D" id="2.60.120.10">
    <property type="entry name" value="Jelly Rolls"/>
    <property type="match status" value="1"/>
</dbReference>
<dbReference type="InterPro" id="IPR011527">
    <property type="entry name" value="ABC1_TM_dom"/>
</dbReference>
<dbReference type="EMBL" id="JADEWL010000019">
    <property type="protein sequence ID" value="MBE9212785.1"/>
    <property type="molecule type" value="Genomic_DNA"/>
</dbReference>
<evidence type="ECO:0000256" key="6">
    <source>
        <dbReference type="ARBA" id="ARBA00022801"/>
    </source>
</evidence>
<dbReference type="CDD" id="cd00038">
    <property type="entry name" value="CAP_ED"/>
    <property type="match status" value="1"/>
</dbReference>
<evidence type="ECO:0000256" key="1">
    <source>
        <dbReference type="ARBA" id="ARBA00004651"/>
    </source>
</evidence>
<keyword evidence="4 12" id="KW-0812">Transmembrane</keyword>
<keyword evidence="7" id="KW-0645">Protease</keyword>
<evidence type="ECO:0000256" key="2">
    <source>
        <dbReference type="ARBA" id="ARBA00022448"/>
    </source>
</evidence>
<dbReference type="Gene3D" id="3.90.70.10">
    <property type="entry name" value="Cysteine proteinases"/>
    <property type="match status" value="1"/>
</dbReference>
<evidence type="ECO:0000313" key="18">
    <source>
        <dbReference type="Proteomes" id="UP000620559"/>
    </source>
</evidence>
<dbReference type="CDD" id="cd02259">
    <property type="entry name" value="Peptidase_C39_like"/>
    <property type="match status" value="1"/>
</dbReference>
<dbReference type="GO" id="GO:0015421">
    <property type="term" value="F:ABC-type oligopeptide transporter activity"/>
    <property type="evidence" value="ECO:0007669"/>
    <property type="project" value="TreeGrafter"/>
</dbReference>
<dbReference type="Proteomes" id="UP000620559">
    <property type="component" value="Unassembled WGS sequence"/>
</dbReference>
<dbReference type="GO" id="GO:0030256">
    <property type="term" value="C:type I protein secretion system complex"/>
    <property type="evidence" value="ECO:0007669"/>
    <property type="project" value="InterPro"/>
</dbReference>
<dbReference type="GO" id="GO:0005886">
    <property type="term" value="C:plasma membrane"/>
    <property type="evidence" value="ECO:0007669"/>
    <property type="project" value="UniProtKB-SubCell"/>
</dbReference>
<dbReference type="GO" id="GO:0008234">
    <property type="term" value="F:cysteine-type peptidase activity"/>
    <property type="evidence" value="ECO:0007669"/>
    <property type="project" value="UniProtKB-KW"/>
</dbReference>
<name>A0A8J7JTX1_9CYAN</name>
<protein>
    <submittedName>
        <fullName evidence="17">Peptidase domain-containing ABC transporter</fullName>
    </submittedName>
</protein>
<dbReference type="PANTHER" id="PTHR43394">
    <property type="entry name" value="ATP-DEPENDENT PERMEASE MDL1, MITOCHONDRIAL"/>
    <property type="match status" value="1"/>
</dbReference>
<dbReference type="PROSITE" id="PS50990">
    <property type="entry name" value="PEPTIDASE_C39"/>
    <property type="match status" value="1"/>
</dbReference>
<evidence type="ECO:0000256" key="9">
    <source>
        <dbReference type="ARBA" id="ARBA00022989"/>
    </source>
</evidence>
<dbReference type="PROSITE" id="PS50929">
    <property type="entry name" value="ABC_TM1F"/>
    <property type="match status" value="1"/>
</dbReference>
<dbReference type="InterPro" id="IPR039421">
    <property type="entry name" value="Type_1_exporter"/>
</dbReference>
<keyword evidence="2" id="KW-0813">Transport</keyword>
<dbReference type="InterPro" id="IPR003439">
    <property type="entry name" value="ABC_transporter-like_ATP-bd"/>
</dbReference>
<dbReference type="GO" id="GO:0006508">
    <property type="term" value="P:proteolysis"/>
    <property type="evidence" value="ECO:0007669"/>
    <property type="project" value="InterPro"/>
</dbReference>
<organism evidence="17 18">
    <name type="scientific">Plectonema cf. radiosum LEGE 06105</name>
    <dbReference type="NCBI Taxonomy" id="945769"/>
    <lineage>
        <taxon>Bacteria</taxon>
        <taxon>Bacillati</taxon>
        <taxon>Cyanobacteriota</taxon>
        <taxon>Cyanophyceae</taxon>
        <taxon>Oscillatoriophycideae</taxon>
        <taxon>Oscillatoriales</taxon>
        <taxon>Microcoleaceae</taxon>
        <taxon>Plectonema</taxon>
    </lineage>
</organism>
<keyword evidence="5" id="KW-0547">Nucleotide-binding</keyword>
<feature type="domain" description="ABC transporter" evidence="14">
    <location>
        <begin position="775"/>
        <end position="1010"/>
    </location>
</feature>